<evidence type="ECO:0000313" key="2">
    <source>
        <dbReference type="Proteomes" id="UP000007463"/>
    </source>
</evidence>
<dbReference type="Pfam" id="PF11185">
    <property type="entry name" value="DUF2971"/>
    <property type="match status" value="1"/>
</dbReference>
<protein>
    <recommendedName>
        <fullName evidence="3">DUF2971 domain-containing protein</fullName>
    </recommendedName>
</protein>
<organism evidence="1 2">
    <name type="scientific">Fluviicola taffensis (strain DSM 16823 / NCIMB 13979 / RW262)</name>
    <dbReference type="NCBI Taxonomy" id="755732"/>
    <lineage>
        <taxon>Bacteria</taxon>
        <taxon>Pseudomonadati</taxon>
        <taxon>Bacteroidota</taxon>
        <taxon>Flavobacteriia</taxon>
        <taxon>Flavobacteriales</taxon>
        <taxon>Crocinitomicaceae</taxon>
        <taxon>Fluviicola</taxon>
    </lineage>
</organism>
<dbReference type="KEGG" id="fte:Fluta_0584"/>
<reference evidence="2" key="2">
    <citation type="submission" date="2011-02" db="EMBL/GenBank/DDBJ databases">
        <title>The complete genome of Fluviicola taffensis DSM 16823.</title>
        <authorList>
            <consortium name="US DOE Joint Genome Institute (JGI-PGF)"/>
            <person name="Lucas S."/>
            <person name="Copeland A."/>
            <person name="Lapidus A."/>
            <person name="Bruce D."/>
            <person name="Goodwin L."/>
            <person name="Pitluck S."/>
            <person name="Kyrpides N."/>
            <person name="Mavromatis K."/>
            <person name="Ivanova N."/>
            <person name="Mikhailova N."/>
            <person name="Pagani I."/>
            <person name="Chertkov O."/>
            <person name="Detter J.C."/>
            <person name="Han C."/>
            <person name="Tapia R."/>
            <person name="Land M."/>
            <person name="Hauser L."/>
            <person name="Markowitz V."/>
            <person name="Cheng J.-F."/>
            <person name="Hugenholtz P."/>
            <person name="Woyke T."/>
            <person name="Wu D."/>
            <person name="Tindall B."/>
            <person name="Pomrenke H.G."/>
            <person name="Brambilla E."/>
            <person name="Klenk H.-P."/>
            <person name="Eisen J.A."/>
        </authorList>
    </citation>
    <scope>NUCLEOTIDE SEQUENCE [LARGE SCALE GENOMIC DNA]</scope>
    <source>
        <strain evidence="2">DSM 16823 / RW262 / RW262</strain>
    </source>
</reference>
<reference evidence="1 2" key="1">
    <citation type="journal article" date="2011" name="Stand. Genomic Sci.">
        <title>Complete genome sequence of the gliding freshwater bacterium Fluviicola taffensis type strain (RW262).</title>
        <authorList>
            <person name="Woyke T."/>
            <person name="Chertkov O."/>
            <person name="Lapidus A."/>
            <person name="Nolan M."/>
            <person name="Lucas S."/>
            <person name="Del Rio T.G."/>
            <person name="Tice H."/>
            <person name="Cheng J.F."/>
            <person name="Tapia R."/>
            <person name="Han C."/>
            <person name="Goodwin L."/>
            <person name="Pitluck S."/>
            <person name="Liolios K."/>
            <person name="Pagani I."/>
            <person name="Ivanova N."/>
            <person name="Huntemann M."/>
            <person name="Mavromatis K."/>
            <person name="Mikhailova N."/>
            <person name="Pati A."/>
            <person name="Chen A."/>
            <person name="Palaniappan K."/>
            <person name="Land M."/>
            <person name="Hauser L."/>
            <person name="Brambilla E.M."/>
            <person name="Rohde M."/>
            <person name="Mwirichia R."/>
            <person name="Sikorski J."/>
            <person name="Tindall B.J."/>
            <person name="Goker M."/>
            <person name="Bristow J."/>
            <person name="Eisen J.A."/>
            <person name="Markowitz V."/>
            <person name="Hugenholtz P."/>
            <person name="Klenk H.P."/>
            <person name="Kyrpides N.C."/>
        </authorList>
    </citation>
    <scope>NUCLEOTIDE SEQUENCE [LARGE SCALE GENOMIC DNA]</scope>
    <source>
        <strain evidence="2">DSM 16823 / RW262 / RW262</strain>
    </source>
</reference>
<dbReference type="eggNOG" id="COG0457">
    <property type="taxonomic scope" value="Bacteria"/>
</dbReference>
<dbReference type="AlphaFoldDB" id="F2IGI2"/>
<dbReference type="RefSeq" id="WP_013685360.1">
    <property type="nucleotide sequence ID" value="NC_015321.1"/>
</dbReference>
<name>F2IGI2_FLUTR</name>
<evidence type="ECO:0008006" key="3">
    <source>
        <dbReference type="Google" id="ProtNLM"/>
    </source>
</evidence>
<dbReference type="STRING" id="755732.Fluta_0584"/>
<dbReference type="HOGENOM" id="CLU_050666_2_1_10"/>
<dbReference type="eggNOG" id="COG0532">
    <property type="taxonomic scope" value="Bacteria"/>
</dbReference>
<dbReference type="InterPro" id="IPR021352">
    <property type="entry name" value="DUF2971"/>
</dbReference>
<gene>
    <name evidence="1" type="ordered locus">Fluta_0584</name>
</gene>
<dbReference type="OrthoDB" id="190848at2"/>
<dbReference type="Proteomes" id="UP000007463">
    <property type="component" value="Chromosome"/>
</dbReference>
<dbReference type="EMBL" id="CP002542">
    <property type="protein sequence ID" value="AEA42588.1"/>
    <property type="molecule type" value="Genomic_DNA"/>
</dbReference>
<sequence>MEKTYRLGKIAGELNLGISTIAEIIEFFGGEIDTNPNTKLTPEQVKCIKDNHLNYHSLKQQFETLKHIRSKKDTLPKVTTFAGLNAIRDELGEPKIIYKYFGDNNYTLDSLRNDYLYHSYYLDFNDPFDCSSYLIDINGNANRATREVFKETLKKSMEINGICCFSRINDSILMWSHYANKHRGICLEFENSNDAFQTKDVHYVKNFKKPDLFIDREDALYHMIYTKSEEWSYEKELRSFKKITYNNTEARKINFDFKMLKAIYFGVNAQVDFIKNVKEILSTKDTTCQLYFGRLKKNEFGIEWVKGK</sequence>
<evidence type="ECO:0000313" key="1">
    <source>
        <dbReference type="EMBL" id="AEA42588.1"/>
    </source>
</evidence>
<accession>F2IGI2</accession>
<keyword evidence="2" id="KW-1185">Reference proteome</keyword>
<proteinExistence type="predicted"/>